<dbReference type="KEGG" id="paqt:E8L99_10425"/>
<evidence type="ECO:0000256" key="4">
    <source>
        <dbReference type="SAM" id="Phobius"/>
    </source>
</evidence>
<dbReference type="InterPro" id="IPR002347">
    <property type="entry name" value="SDR_fam"/>
</dbReference>
<dbReference type="PANTHER" id="PTHR44196">
    <property type="entry name" value="DEHYDROGENASE/REDUCTASE SDR FAMILY MEMBER 7B"/>
    <property type="match status" value="1"/>
</dbReference>
<sequence length="254" mass="27110">MSDLVERRAWITGAGKGIGRDVALLLARQGWVVAVSSRTDADLTVLAAEAAAFGGRIVGFRLDVTDESAVAAVVAQIEAQIGPLDLALLNAGTHIPVTAETFEVSAFRKLVETNLMGAVHGLAALLPRFMERGSGQIAVVASVAGFRGLPTSAAYGATKAALINMCEALKPELDEAGVDLRLICPGFVETPLTAKNTFPMPFLIPAERAAREIVDGLAGRKFRIVFPKRMAFAMAILEALPNWLLFKLTRRMVR</sequence>
<name>A0A4D7QL87_9HYPH</name>
<dbReference type="GO" id="GO:0016491">
    <property type="term" value="F:oxidoreductase activity"/>
    <property type="evidence" value="ECO:0007669"/>
    <property type="project" value="UniProtKB-KW"/>
</dbReference>
<dbReference type="OrthoDB" id="335726at2"/>
<dbReference type="PRINTS" id="PR00081">
    <property type="entry name" value="GDHRDH"/>
</dbReference>
<keyword evidence="6" id="KW-1185">Reference proteome</keyword>
<proteinExistence type="inferred from homology"/>
<organism evidence="5 6">
    <name type="scientific">Phreatobacter aquaticus</name>
    <dbReference type="NCBI Taxonomy" id="2570229"/>
    <lineage>
        <taxon>Bacteria</taxon>
        <taxon>Pseudomonadati</taxon>
        <taxon>Pseudomonadota</taxon>
        <taxon>Alphaproteobacteria</taxon>
        <taxon>Hyphomicrobiales</taxon>
        <taxon>Phreatobacteraceae</taxon>
        <taxon>Phreatobacter</taxon>
    </lineage>
</organism>
<dbReference type="PRINTS" id="PR00080">
    <property type="entry name" value="SDRFAMILY"/>
</dbReference>
<comment type="similarity">
    <text evidence="1 3">Belongs to the short-chain dehydrogenases/reductases (SDR) family.</text>
</comment>
<evidence type="ECO:0000256" key="3">
    <source>
        <dbReference type="RuleBase" id="RU000363"/>
    </source>
</evidence>
<dbReference type="EMBL" id="CP039865">
    <property type="protein sequence ID" value="QCK86136.1"/>
    <property type="molecule type" value="Genomic_DNA"/>
</dbReference>
<keyword evidence="4" id="KW-0472">Membrane</keyword>
<protein>
    <submittedName>
        <fullName evidence="5">SDR family NAD(P)-dependent oxidoreductase</fullName>
    </submittedName>
</protein>
<reference evidence="5 6" key="1">
    <citation type="submission" date="2019-04" db="EMBL/GenBank/DDBJ databases">
        <title>Phreatobacter aquaticus sp. nov.</title>
        <authorList>
            <person name="Choi A."/>
            <person name="Baek K."/>
        </authorList>
    </citation>
    <scope>NUCLEOTIDE SEQUENCE [LARGE SCALE GENOMIC DNA]</scope>
    <source>
        <strain evidence="5 6">NMCR1094</strain>
    </source>
</reference>
<dbReference type="AlphaFoldDB" id="A0A4D7QL87"/>
<accession>A0A4D7QL87</accession>
<dbReference type="Gene3D" id="3.40.50.720">
    <property type="entry name" value="NAD(P)-binding Rossmann-like Domain"/>
    <property type="match status" value="1"/>
</dbReference>
<evidence type="ECO:0000313" key="6">
    <source>
        <dbReference type="Proteomes" id="UP000298588"/>
    </source>
</evidence>
<keyword evidence="4" id="KW-0812">Transmembrane</keyword>
<dbReference type="PANTHER" id="PTHR44196:SF1">
    <property type="entry name" value="DEHYDROGENASE_REDUCTASE SDR FAMILY MEMBER 7B"/>
    <property type="match status" value="1"/>
</dbReference>
<keyword evidence="2" id="KW-0560">Oxidoreductase</keyword>
<evidence type="ECO:0000256" key="1">
    <source>
        <dbReference type="ARBA" id="ARBA00006484"/>
    </source>
</evidence>
<evidence type="ECO:0000256" key="2">
    <source>
        <dbReference type="ARBA" id="ARBA00023002"/>
    </source>
</evidence>
<dbReference type="SUPFAM" id="SSF51735">
    <property type="entry name" value="NAD(P)-binding Rossmann-fold domains"/>
    <property type="match status" value="1"/>
</dbReference>
<evidence type="ECO:0000313" key="5">
    <source>
        <dbReference type="EMBL" id="QCK86136.1"/>
    </source>
</evidence>
<dbReference type="RefSeq" id="WP_137099468.1">
    <property type="nucleotide sequence ID" value="NZ_CP039865.1"/>
</dbReference>
<feature type="transmembrane region" description="Helical" evidence="4">
    <location>
        <begin position="230"/>
        <end position="246"/>
    </location>
</feature>
<gene>
    <name evidence="5" type="ORF">E8L99_10425</name>
</gene>
<dbReference type="InterPro" id="IPR036291">
    <property type="entry name" value="NAD(P)-bd_dom_sf"/>
</dbReference>
<dbReference type="Proteomes" id="UP000298588">
    <property type="component" value="Chromosome"/>
</dbReference>
<dbReference type="Pfam" id="PF00106">
    <property type="entry name" value="adh_short"/>
    <property type="match status" value="1"/>
</dbReference>
<keyword evidence="4" id="KW-1133">Transmembrane helix</keyword>
<dbReference type="GO" id="GO:0016020">
    <property type="term" value="C:membrane"/>
    <property type="evidence" value="ECO:0007669"/>
    <property type="project" value="TreeGrafter"/>
</dbReference>